<dbReference type="GO" id="GO:0016020">
    <property type="term" value="C:membrane"/>
    <property type="evidence" value="ECO:0007669"/>
    <property type="project" value="UniProtKB-SubCell"/>
</dbReference>
<feature type="domain" description="HAMP" evidence="10">
    <location>
        <begin position="258"/>
        <end position="311"/>
    </location>
</feature>
<keyword evidence="12" id="KW-1185">Reference proteome</keyword>
<dbReference type="InterPro" id="IPR003660">
    <property type="entry name" value="HAMP_dom"/>
</dbReference>
<feature type="transmembrane region" description="Helical" evidence="8">
    <location>
        <begin position="238"/>
        <end position="256"/>
    </location>
</feature>
<evidence type="ECO:0000256" key="6">
    <source>
        <dbReference type="ARBA" id="ARBA00022777"/>
    </source>
</evidence>
<evidence type="ECO:0000256" key="2">
    <source>
        <dbReference type="ARBA" id="ARBA00004370"/>
    </source>
</evidence>
<keyword evidence="5" id="KW-0808">Transferase</keyword>
<keyword evidence="8" id="KW-1133">Transmembrane helix</keyword>
<dbReference type="InterPro" id="IPR004358">
    <property type="entry name" value="Sig_transdc_His_kin-like_C"/>
</dbReference>
<evidence type="ECO:0000256" key="1">
    <source>
        <dbReference type="ARBA" id="ARBA00000085"/>
    </source>
</evidence>
<dbReference type="Proteomes" id="UP000665020">
    <property type="component" value="Chromosome"/>
</dbReference>
<dbReference type="PROSITE" id="PS50885">
    <property type="entry name" value="HAMP"/>
    <property type="match status" value="1"/>
</dbReference>
<evidence type="ECO:0000259" key="9">
    <source>
        <dbReference type="PROSITE" id="PS50109"/>
    </source>
</evidence>
<evidence type="ECO:0000256" key="8">
    <source>
        <dbReference type="SAM" id="Phobius"/>
    </source>
</evidence>
<name>A0A8A7K5R9_9FIRM</name>
<dbReference type="GO" id="GO:0000155">
    <property type="term" value="F:phosphorelay sensor kinase activity"/>
    <property type="evidence" value="ECO:0007669"/>
    <property type="project" value="InterPro"/>
</dbReference>
<evidence type="ECO:0000259" key="10">
    <source>
        <dbReference type="PROSITE" id="PS50885"/>
    </source>
</evidence>
<organism evidence="11 12">
    <name type="scientific">Iocasia fonsfrigidae</name>
    <dbReference type="NCBI Taxonomy" id="2682810"/>
    <lineage>
        <taxon>Bacteria</taxon>
        <taxon>Bacillati</taxon>
        <taxon>Bacillota</taxon>
        <taxon>Clostridia</taxon>
        <taxon>Halanaerobiales</taxon>
        <taxon>Halanaerobiaceae</taxon>
        <taxon>Iocasia</taxon>
    </lineage>
</organism>
<dbReference type="EC" id="2.7.13.3" evidence="3"/>
<keyword evidence="4" id="KW-0597">Phosphoprotein</keyword>
<evidence type="ECO:0000256" key="3">
    <source>
        <dbReference type="ARBA" id="ARBA00012438"/>
    </source>
</evidence>
<evidence type="ECO:0000256" key="7">
    <source>
        <dbReference type="ARBA" id="ARBA00023012"/>
    </source>
</evidence>
<dbReference type="Pfam" id="PF02518">
    <property type="entry name" value="HATPase_c"/>
    <property type="match status" value="1"/>
</dbReference>
<comment type="subcellular location">
    <subcellularLocation>
        <location evidence="2">Membrane</location>
    </subcellularLocation>
</comment>
<gene>
    <name evidence="11" type="ORF">GM661_01070</name>
</gene>
<dbReference type="Gene3D" id="6.10.340.10">
    <property type="match status" value="1"/>
</dbReference>
<dbReference type="PROSITE" id="PS50109">
    <property type="entry name" value="HIS_KIN"/>
    <property type="match status" value="1"/>
</dbReference>
<dbReference type="PANTHER" id="PTHR34220:SF7">
    <property type="entry name" value="SENSOR HISTIDINE KINASE YPDA"/>
    <property type="match status" value="1"/>
</dbReference>
<evidence type="ECO:0000313" key="12">
    <source>
        <dbReference type="Proteomes" id="UP000665020"/>
    </source>
</evidence>
<feature type="transmembrane region" description="Helical" evidence="8">
    <location>
        <begin position="30"/>
        <end position="46"/>
    </location>
</feature>
<dbReference type="EMBL" id="CP046640">
    <property type="protein sequence ID" value="QTL96661.1"/>
    <property type="molecule type" value="Genomic_DNA"/>
</dbReference>
<protein>
    <recommendedName>
        <fullName evidence="3">histidine kinase</fullName>
        <ecNumber evidence="3">2.7.13.3</ecNumber>
    </recommendedName>
</protein>
<dbReference type="InterPro" id="IPR050640">
    <property type="entry name" value="Bact_2-comp_sensor_kinase"/>
</dbReference>
<keyword evidence="6" id="KW-0418">Kinase</keyword>
<dbReference type="SUPFAM" id="SSF55874">
    <property type="entry name" value="ATPase domain of HSP90 chaperone/DNA topoisomerase II/histidine kinase"/>
    <property type="match status" value="1"/>
</dbReference>
<feature type="transmembrane region" description="Helical" evidence="8">
    <location>
        <begin position="6"/>
        <end position="23"/>
    </location>
</feature>
<proteinExistence type="predicted"/>
<reference evidence="11" key="1">
    <citation type="submission" date="2019-12" db="EMBL/GenBank/DDBJ databases">
        <authorList>
            <person name="zhang j."/>
            <person name="sun C.M."/>
        </authorList>
    </citation>
    <scope>NUCLEOTIDE SEQUENCE</scope>
    <source>
        <strain evidence="11">NS-1</strain>
    </source>
</reference>
<keyword evidence="8" id="KW-0812">Transmembrane</keyword>
<evidence type="ECO:0000313" key="11">
    <source>
        <dbReference type="EMBL" id="QTL96661.1"/>
    </source>
</evidence>
<accession>A0A8A7K5R9</accession>
<dbReference type="Pfam" id="PF06580">
    <property type="entry name" value="His_kinase"/>
    <property type="match status" value="1"/>
</dbReference>
<evidence type="ECO:0000256" key="4">
    <source>
        <dbReference type="ARBA" id="ARBA00022553"/>
    </source>
</evidence>
<dbReference type="Gene3D" id="3.30.565.10">
    <property type="entry name" value="Histidine kinase-like ATPase, C-terminal domain"/>
    <property type="match status" value="1"/>
</dbReference>
<dbReference type="InterPro" id="IPR010559">
    <property type="entry name" value="Sig_transdc_His_kin_internal"/>
</dbReference>
<dbReference type="InterPro" id="IPR005467">
    <property type="entry name" value="His_kinase_dom"/>
</dbReference>
<feature type="domain" description="Histidine kinase" evidence="9">
    <location>
        <begin position="438"/>
        <end position="543"/>
    </location>
</feature>
<sequence length="554" mass="64548">MDSDLNLKNLIIIFQLIVNFGIINQRSNDLILFFCLAYIYYSWGDIKMNLSFLNKQKSDGKKSIRARITLIFILVIMIMTIAFFFFMMRKDMISNVYQQDMDTNLKLNQLSLELNNNSRIFNLYFQTRDQEDLNNYIESRNMIRELVVELKDNVAVDKDSRIFYRTLSNMLVYHDELVNEIFTNKISNAETYQILTDLRTLYSYMNSHAQKLIISYQDYSSSKYMDLLEEYQAMERRIYILTILISIICLFFALVLSNDILITIDRLSASARSLSAGHWEVRDIKENKYRELNIMGQTFNLMKHNINKFIKELKQKSELENKLNKEKLASVEKDRLIKETQLMNLQMQIDPHFLFNTLTTVARIALFEKARKTERLIVAISRILRYNLDNKGKMVEISQDLEVLQAYLSIQQIRFQSQMKFNIQIEGNIAGILAPPMILQPIVENAIIHGLADIDENGKIDIKVIKKEKYLEFKIIDNGKGIDSEYLKNIFQKKGGNRGRSTTGLGLANVKKRLELHYGEELISINSVLGQGTEVIIQIPLRKGGDIDDKINDC</sequence>
<keyword evidence="8" id="KW-0472">Membrane</keyword>
<dbReference type="InterPro" id="IPR036890">
    <property type="entry name" value="HATPase_C_sf"/>
</dbReference>
<dbReference type="PANTHER" id="PTHR34220">
    <property type="entry name" value="SENSOR HISTIDINE KINASE YPDA"/>
    <property type="match status" value="1"/>
</dbReference>
<dbReference type="AlphaFoldDB" id="A0A8A7K5R9"/>
<dbReference type="SMART" id="SM00387">
    <property type="entry name" value="HATPase_c"/>
    <property type="match status" value="1"/>
</dbReference>
<comment type="catalytic activity">
    <reaction evidence="1">
        <text>ATP + protein L-histidine = ADP + protein N-phospho-L-histidine.</text>
        <dbReference type="EC" id="2.7.13.3"/>
    </reaction>
</comment>
<dbReference type="KEGG" id="ifn:GM661_01070"/>
<keyword evidence="7" id="KW-0902">Two-component regulatory system</keyword>
<dbReference type="PRINTS" id="PR00344">
    <property type="entry name" value="BCTRLSENSOR"/>
</dbReference>
<feature type="transmembrane region" description="Helical" evidence="8">
    <location>
        <begin position="66"/>
        <end position="86"/>
    </location>
</feature>
<dbReference type="InterPro" id="IPR003594">
    <property type="entry name" value="HATPase_dom"/>
</dbReference>
<evidence type="ECO:0000256" key="5">
    <source>
        <dbReference type="ARBA" id="ARBA00022679"/>
    </source>
</evidence>